<proteinExistence type="inferred from homology"/>
<dbReference type="SUPFAM" id="SSF52540">
    <property type="entry name" value="P-loop containing nucleoside triphosphate hydrolases"/>
    <property type="match status" value="1"/>
</dbReference>
<sequence>MNQAIVVMGVSGCGKSTVAALIAGRLGWPLGEADDLHPAANVAKMSNGIPLTDDDRRPWLTEVRAWIDAQDGDCVLTCSALKRSYRDLLRQAGVRVRFVHLHGDTEQLALRLASRTGHFMPLSLLESQLSTLEPLQADEDGIVVRINAEPAHIADVSIQQLGLGIQSFPAS</sequence>
<keyword evidence="8" id="KW-0311">Gluconate utilization</keyword>
<dbReference type="Pfam" id="PF13671">
    <property type="entry name" value="AAA_33"/>
    <property type="match status" value="1"/>
</dbReference>
<evidence type="ECO:0000256" key="3">
    <source>
        <dbReference type="ARBA" id="ARBA00012054"/>
    </source>
</evidence>
<dbReference type="Proteomes" id="UP001138997">
    <property type="component" value="Unassembled WGS sequence"/>
</dbReference>
<evidence type="ECO:0000256" key="10">
    <source>
        <dbReference type="RuleBase" id="RU363066"/>
    </source>
</evidence>
<dbReference type="FunFam" id="3.40.50.300:FF:000522">
    <property type="entry name" value="Gluconokinase"/>
    <property type="match status" value="1"/>
</dbReference>
<gene>
    <name evidence="11" type="ORF">LR394_25835</name>
</gene>
<evidence type="ECO:0000256" key="7">
    <source>
        <dbReference type="ARBA" id="ARBA00022840"/>
    </source>
</evidence>
<keyword evidence="7 10" id="KW-0067">ATP-binding</keyword>
<dbReference type="CDD" id="cd02021">
    <property type="entry name" value="GntK"/>
    <property type="match status" value="1"/>
</dbReference>
<dbReference type="InterPro" id="IPR027417">
    <property type="entry name" value="P-loop_NTPase"/>
</dbReference>
<dbReference type="GO" id="GO:0005524">
    <property type="term" value="F:ATP binding"/>
    <property type="evidence" value="ECO:0007669"/>
    <property type="project" value="UniProtKB-KW"/>
</dbReference>
<evidence type="ECO:0000256" key="5">
    <source>
        <dbReference type="ARBA" id="ARBA00022741"/>
    </source>
</evidence>
<dbReference type="EC" id="2.7.1.12" evidence="3 10"/>
<evidence type="ECO:0000313" key="12">
    <source>
        <dbReference type="Proteomes" id="UP001138997"/>
    </source>
</evidence>
<evidence type="ECO:0000256" key="6">
    <source>
        <dbReference type="ARBA" id="ARBA00022777"/>
    </source>
</evidence>
<comment type="similarity">
    <text evidence="2 10">Belongs to the gluconokinase GntK/GntV family.</text>
</comment>
<dbReference type="PANTHER" id="PTHR43442:SF3">
    <property type="entry name" value="GLUCONOKINASE-RELATED"/>
    <property type="match status" value="1"/>
</dbReference>
<evidence type="ECO:0000256" key="2">
    <source>
        <dbReference type="ARBA" id="ARBA00008420"/>
    </source>
</evidence>
<evidence type="ECO:0000256" key="8">
    <source>
        <dbReference type="ARBA" id="ARBA00023064"/>
    </source>
</evidence>
<evidence type="ECO:0000256" key="4">
    <source>
        <dbReference type="ARBA" id="ARBA00022679"/>
    </source>
</evidence>
<evidence type="ECO:0000256" key="9">
    <source>
        <dbReference type="ARBA" id="ARBA00048090"/>
    </source>
</evidence>
<dbReference type="GO" id="GO:0046316">
    <property type="term" value="F:gluconokinase activity"/>
    <property type="evidence" value="ECO:0007669"/>
    <property type="project" value="UniProtKB-EC"/>
</dbReference>
<protein>
    <recommendedName>
        <fullName evidence="3 10">Gluconokinase</fullName>
        <ecNumber evidence="3 10">2.7.1.12</ecNumber>
    </recommendedName>
</protein>
<evidence type="ECO:0000313" key="11">
    <source>
        <dbReference type="EMBL" id="MCD5314331.1"/>
    </source>
</evidence>
<reference evidence="11" key="1">
    <citation type="submission" date="2021-11" db="EMBL/GenBank/DDBJ databases">
        <title>Streptomyces corallinus and Kineosporia corallina sp. nov., two new coral-derived marine actinobacteria.</title>
        <authorList>
            <person name="Buangrab K."/>
            <person name="Sutthacheep M."/>
            <person name="Yeemin T."/>
            <person name="Harunari E."/>
            <person name="Igarashi Y."/>
            <person name="Sripreechasak P."/>
            <person name="Kanchanasin P."/>
            <person name="Tanasupawat S."/>
            <person name="Phongsopitanun W."/>
        </authorList>
    </citation>
    <scope>NUCLEOTIDE SEQUENCE</scope>
    <source>
        <strain evidence="11">JCM 31032</strain>
    </source>
</reference>
<evidence type="ECO:0000256" key="1">
    <source>
        <dbReference type="ARBA" id="ARBA00004761"/>
    </source>
</evidence>
<dbReference type="GO" id="GO:0019521">
    <property type="term" value="P:D-gluconate metabolic process"/>
    <property type="evidence" value="ECO:0007669"/>
    <property type="project" value="UniProtKB-KW"/>
</dbReference>
<keyword evidence="4 10" id="KW-0808">Transferase</keyword>
<keyword evidence="12" id="KW-1185">Reference proteome</keyword>
<dbReference type="InterPro" id="IPR006001">
    <property type="entry name" value="Therm_gnt_kin"/>
</dbReference>
<dbReference type="AlphaFoldDB" id="A0A9X1NJH4"/>
<comment type="pathway">
    <text evidence="1">Carbohydrate acid metabolism.</text>
</comment>
<accession>A0A9X1NJH4</accession>
<keyword evidence="6 10" id="KW-0418">Kinase</keyword>
<comment type="caution">
    <text evidence="11">The sequence shown here is derived from an EMBL/GenBank/DDBJ whole genome shotgun (WGS) entry which is preliminary data.</text>
</comment>
<dbReference type="EMBL" id="JAJOMB010000016">
    <property type="protein sequence ID" value="MCD5314331.1"/>
    <property type="molecule type" value="Genomic_DNA"/>
</dbReference>
<dbReference type="PANTHER" id="PTHR43442">
    <property type="entry name" value="GLUCONOKINASE-RELATED"/>
    <property type="match status" value="1"/>
</dbReference>
<keyword evidence="5 10" id="KW-0547">Nucleotide-binding</keyword>
<dbReference type="GO" id="GO:0005737">
    <property type="term" value="C:cytoplasm"/>
    <property type="evidence" value="ECO:0007669"/>
    <property type="project" value="TreeGrafter"/>
</dbReference>
<dbReference type="NCBIfam" id="TIGR01313">
    <property type="entry name" value="therm_gnt_kin"/>
    <property type="match status" value="1"/>
</dbReference>
<dbReference type="Gene3D" id="3.40.50.300">
    <property type="entry name" value="P-loop containing nucleotide triphosphate hydrolases"/>
    <property type="match status" value="1"/>
</dbReference>
<organism evidence="11 12">
    <name type="scientific">Kineosporia babensis</name>
    <dbReference type="NCBI Taxonomy" id="499548"/>
    <lineage>
        <taxon>Bacteria</taxon>
        <taxon>Bacillati</taxon>
        <taxon>Actinomycetota</taxon>
        <taxon>Actinomycetes</taxon>
        <taxon>Kineosporiales</taxon>
        <taxon>Kineosporiaceae</taxon>
        <taxon>Kineosporia</taxon>
    </lineage>
</organism>
<name>A0A9X1NJH4_9ACTN</name>
<comment type="catalytic activity">
    <reaction evidence="9 10">
        <text>D-gluconate + ATP = 6-phospho-D-gluconate + ADP + H(+)</text>
        <dbReference type="Rhea" id="RHEA:19433"/>
        <dbReference type="ChEBI" id="CHEBI:15378"/>
        <dbReference type="ChEBI" id="CHEBI:18391"/>
        <dbReference type="ChEBI" id="CHEBI:30616"/>
        <dbReference type="ChEBI" id="CHEBI:58759"/>
        <dbReference type="ChEBI" id="CHEBI:456216"/>
        <dbReference type="EC" id="2.7.1.12"/>
    </reaction>
</comment>